<gene>
    <name evidence="7" type="ORF">H6P81_003758</name>
</gene>
<evidence type="ECO:0000256" key="2">
    <source>
        <dbReference type="ARBA" id="ARBA00007448"/>
    </source>
</evidence>
<dbReference type="EMBL" id="JAINDJ010000002">
    <property type="protein sequence ID" value="KAG9459250.1"/>
    <property type="molecule type" value="Genomic_DNA"/>
</dbReference>
<dbReference type="InterPro" id="IPR003960">
    <property type="entry name" value="ATPase_AAA_CS"/>
</dbReference>
<comment type="caution">
    <text evidence="7">The sequence shown here is derived from an EMBL/GenBank/DDBJ whole genome shotgun (WGS) entry which is preliminary data.</text>
</comment>
<dbReference type="Proteomes" id="UP000825729">
    <property type="component" value="Unassembled WGS sequence"/>
</dbReference>
<dbReference type="GO" id="GO:0006950">
    <property type="term" value="P:response to stress"/>
    <property type="evidence" value="ECO:0007669"/>
    <property type="project" value="UniProtKB-ARBA"/>
</dbReference>
<dbReference type="Gene3D" id="3.40.50.300">
    <property type="entry name" value="P-loop containing nucleotide triphosphate hydrolases"/>
    <property type="match status" value="1"/>
</dbReference>
<dbReference type="InterPro" id="IPR003593">
    <property type="entry name" value="AAA+_ATPase"/>
</dbReference>
<comment type="similarity">
    <text evidence="2">Belongs to the AAA ATPase family. BCS1 subfamily.</text>
</comment>
<dbReference type="GO" id="GO:0016887">
    <property type="term" value="F:ATP hydrolysis activity"/>
    <property type="evidence" value="ECO:0007669"/>
    <property type="project" value="InterPro"/>
</dbReference>
<sequence>MEYSSAKSALSMAASVAASAVLLRTFANDLFPYQLQTYISSKLETYFARFSSEMTIAIEDSCGFAVNQLHAAVELYLGSKSFPSTRRLRASKLENDSSISVTIDRDQEVFDLFEGIRLKWRTSSRQVETGIGSTTYSESYGNGPVPVVRLFLLSFNKKHKVKVMDSYLPFVLNRAKVLKEGDQLKIFSASYGCSADAWSSVNLKHAATIDKVAMEPDLKSSLVADLDRFLSRKDYYLKVGKAWKRGYLLYGPPGTGKSTLIAAIAKYVNFNIYELQLSNFTTDFELRGLLLSITNRSILIIEDIDCVKCTSDRRAGYGGRTVDSSVSLSALLNLIDGLWSCMGEERIIIFTTNHKENLDPALLRPGRMDMHIRMSYCTPSSFKVLAYNYLGIHDHPLFADVSAQLREVSVAPAHIAEELMKYDDPEPSLKGLIEFLHLKKMEDQQALDEGDEHNRVDEAQLGEEFEEHMSEMQMI</sequence>
<dbReference type="GO" id="GO:0005524">
    <property type="term" value="F:ATP binding"/>
    <property type="evidence" value="ECO:0007669"/>
    <property type="project" value="UniProtKB-KW"/>
</dbReference>
<dbReference type="Pfam" id="PF00004">
    <property type="entry name" value="AAA"/>
    <property type="match status" value="1"/>
</dbReference>
<feature type="domain" description="AAA+ ATPase" evidence="6">
    <location>
        <begin position="243"/>
        <end position="378"/>
    </location>
</feature>
<comment type="cofactor">
    <cofactor evidence="1">
        <name>Mg(2+)</name>
        <dbReference type="ChEBI" id="CHEBI:18420"/>
    </cofactor>
</comment>
<dbReference type="SMART" id="SM00382">
    <property type="entry name" value="AAA"/>
    <property type="match status" value="1"/>
</dbReference>
<dbReference type="InterPro" id="IPR058017">
    <property type="entry name" value="At3g28540-like_C"/>
</dbReference>
<dbReference type="InterPro" id="IPR025753">
    <property type="entry name" value="AAA_N_dom"/>
</dbReference>
<dbReference type="PANTHER" id="PTHR23070">
    <property type="entry name" value="BCS1 AAA-TYPE ATPASE"/>
    <property type="match status" value="1"/>
</dbReference>
<keyword evidence="5" id="KW-0067">ATP-binding</keyword>
<evidence type="ECO:0000256" key="1">
    <source>
        <dbReference type="ARBA" id="ARBA00001946"/>
    </source>
</evidence>
<keyword evidence="8" id="KW-1185">Reference proteome</keyword>
<dbReference type="Pfam" id="PF14363">
    <property type="entry name" value="AAA_assoc"/>
    <property type="match status" value="1"/>
</dbReference>
<evidence type="ECO:0000256" key="5">
    <source>
        <dbReference type="RuleBase" id="RU003651"/>
    </source>
</evidence>
<dbReference type="InterPro" id="IPR003959">
    <property type="entry name" value="ATPase_AAA_core"/>
</dbReference>
<dbReference type="SUPFAM" id="SSF52540">
    <property type="entry name" value="P-loop containing nucleoside triphosphate hydrolases"/>
    <property type="match status" value="1"/>
</dbReference>
<evidence type="ECO:0000256" key="4">
    <source>
        <dbReference type="ARBA" id="ARBA00049360"/>
    </source>
</evidence>
<reference evidence="7 8" key="1">
    <citation type="submission" date="2021-07" db="EMBL/GenBank/DDBJ databases">
        <title>The Aristolochia fimbriata genome: insights into angiosperm evolution, floral development and chemical biosynthesis.</title>
        <authorList>
            <person name="Jiao Y."/>
        </authorList>
    </citation>
    <scope>NUCLEOTIDE SEQUENCE [LARGE SCALE GENOMIC DNA]</scope>
    <source>
        <strain evidence="7">IBCAS-2021</strain>
        <tissue evidence="7">Leaf</tissue>
    </source>
</reference>
<keyword evidence="3" id="KW-0460">Magnesium</keyword>
<evidence type="ECO:0000259" key="6">
    <source>
        <dbReference type="SMART" id="SM00382"/>
    </source>
</evidence>
<organism evidence="7 8">
    <name type="scientific">Aristolochia fimbriata</name>
    <name type="common">White veined hardy Dutchman's pipe vine</name>
    <dbReference type="NCBI Taxonomy" id="158543"/>
    <lineage>
        <taxon>Eukaryota</taxon>
        <taxon>Viridiplantae</taxon>
        <taxon>Streptophyta</taxon>
        <taxon>Embryophyta</taxon>
        <taxon>Tracheophyta</taxon>
        <taxon>Spermatophyta</taxon>
        <taxon>Magnoliopsida</taxon>
        <taxon>Magnoliidae</taxon>
        <taxon>Piperales</taxon>
        <taxon>Aristolochiaceae</taxon>
        <taxon>Aristolochia</taxon>
    </lineage>
</organism>
<evidence type="ECO:0000256" key="3">
    <source>
        <dbReference type="ARBA" id="ARBA00022842"/>
    </source>
</evidence>
<comment type="catalytic activity">
    <reaction evidence="4">
        <text>ATP + H2O = ADP + phosphate + H(+)</text>
        <dbReference type="Rhea" id="RHEA:13065"/>
        <dbReference type="ChEBI" id="CHEBI:15377"/>
        <dbReference type="ChEBI" id="CHEBI:15378"/>
        <dbReference type="ChEBI" id="CHEBI:30616"/>
        <dbReference type="ChEBI" id="CHEBI:43474"/>
        <dbReference type="ChEBI" id="CHEBI:456216"/>
    </reaction>
</comment>
<accession>A0AAV7FGE7</accession>
<dbReference type="Gene3D" id="6.10.280.40">
    <property type="match status" value="1"/>
</dbReference>
<name>A0AAV7FGE7_ARIFI</name>
<evidence type="ECO:0000313" key="7">
    <source>
        <dbReference type="EMBL" id="KAG9459250.1"/>
    </source>
</evidence>
<evidence type="ECO:0000313" key="8">
    <source>
        <dbReference type="Proteomes" id="UP000825729"/>
    </source>
</evidence>
<dbReference type="InterPro" id="IPR027417">
    <property type="entry name" value="P-loop_NTPase"/>
</dbReference>
<proteinExistence type="inferred from homology"/>
<dbReference type="PROSITE" id="PS00674">
    <property type="entry name" value="AAA"/>
    <property type="match status" value="1"/>
</dbReference>
<protein>
    <recommendedName>
        <fullName evidence="6">AAA+ ATPase domain-containing protein</fullName>
    </recommendedName>
</protein>
<keyword evidence="5" id="KW-0547">Nucleotide-binding</keyword>
<dbReference type="AlphaFoldDB" id="A0AAV7FGE7"/>
<dbReference type="InterPro" id="IPR050747">
    <property type="entry name" value="Mitochondrial_chaperone_BCS1"/>
</dbReference>
<dbReference type="Pfam" id="PF25568">
    <property type="entry name" value="AAA_lid_At3g28540"/>
    <property type="match status" value="1"/>
</dbReference>